<feature type="transmembrane region" description="Helical" evidence="17">
    <location>
        <begin position="136"/>
        <end position="158"/>
    </location>
</feature>
<dbReference type="Pfam" id="PF01059">
    <property type="entry name" value="Oxidored_q5_N"/>
    <property type="match status" value="1"/>
</dbReference>
<dbReference type="InterPro" id="IPR003918">
    <property type="entry name" value="NADH_UbQ_OxRdtase"/>
</dbReference>
<feature type="transmembrane region" description="Helical" evidence="17">
    <location>
        <begin position="239"/>
        <end position="259"/>
    </location>
</feature>
<dbReference type="EC" id="7.1.1.2" evidence="4 17"/>
<feature type="transmembrane region" description="Helical" evidence="17">
    <location>
        <begin position="178"/>
        <end position="199"/>
    </location>
</feature>
<keyword evidence="14 17" id="KW-0496">Mitochondrion</keyword>
<evidence type="ECO:0000256" key="6">
    <source>
        <dbReference type="ARBA" id="ARBA00022448"/>
    </source>
</evidence>
<evidence type="ECO:0000256" key="7">
    <source>
        <dbReference type="ARBA" id="ARBA00022660"/>
    </source>
</evidence>
<feature type="transmembrane region" description="Helical" evidence="17">
    <location>
        <begin position="85"/>
        <end position="103"/>
    </location>
</feature>
<dbReference type="PRINTS" id="PR01437">
    <property type="entry name" value="NUOXDRDTASE4"/>
</dbReference>
<protein>
    <recommendedName>
        <fullName evidence="5 17">NADH-ubiquinone oxidoreductase chain 4</fullName>
        <ecNumber evidence="4 17">7.1.1.2</ecNumber>
    </recommendedName>
</protein>
<dbReference type="GO" id="GO:0008137">
    <property type="term" value="F:NADH dehydrogenase (ubiquinone) activity"/>
    <property type="evidence" value="ECO:0007669"/>
    <property type="project" value="UniProtKB-UniRule"/>
</dbReference>
<evidence type="ECO:0000256" key="12">
    <source>
        <dbReference type="ARBA" id="ARBA00023027"/>
    </source>
</evidence>
<evidence type="ECO:0000256" key="8">
    <source>
        <dbReference type="ARBA" id="ARBA00022692"/>
    </source>
</evidence>
<keyword evidence="6 17" id="KW-0813">Transport</keyword>
<sequence>MASIFSLIFSLFFILFSGNEVLMLVGFGFWFFFLKSYDFCENSSLSSFGSLDFLGWGLIALSFWIVLMSLLSSLSHFKSSFSHSWFSFLMVFLLLMLIFSFYVKGYLQFYIFFESSFIPVLLMILGWGYQPERSGAGLYMMFYTLVGSLPLLIVFLMINFEYHMNMMSYTKLVNKSFFIYFLMFAFLIKFPMYLTHLWLPKAHLEAPLAGSMLLAGVLLKLGGYGLVRVLPLIGCMGEIMSFIICVSLWGGVCVSLICLRQFDMKLIIAYSSVVHMSGCISGLMVMSDWGLKGCMILMVGHGLCSSGLFYLANCVYIRTGSRSMLINKGLLSVMPSLSLFWFLLLSVNMASPPSINLLGEIMLMGSVLCWCQESVWVLFLLGFLSVTYSLYLFSFSQHGGLSYDKKSFNSGVVLEYLIVLSHWAPSNLLILMSSLIS</sequence>
<gene>
    <name evidence="20" type="primary">ND4</name>
</gene>
<comment type="function">
    <text evidence="1">Core subunit of the mitochondrial membrane respiratory chain NADH dehydrogenase (Complex I) that is believed to belong to the minimal assembly required for catalysis. Complex I functions in the transfer of electrons from NADH to the respiratory chain. The immediate electron acceptor for the enzyme is believed to be ubiquinone.</text>
</comment>
<reference evidence="20" key="1">
    <citation type="submission" date="2019-07" db="EMBL/GenBank/DDBJ databases">
        <authorList>
            <person name="Benito J.B."/>
            <person name="Niemiller M.L."/>
        </authorList>
    </citation>
    <scope>NUCLEOTIDE SEQUENCE</scope>
</reference>
<keyword evidence="11 17" id="KW-1133">Transmembrane helix</keyword>
<evidence type="ECO:0000256" key="2">
    <source>
        <dbReference type="ARBA" id="ARBA00004225"/>
    </source>
</evidence>
<dbReference type="InterPro" id="IPR000260">
    <property type="entry name" value="NADH4_N"/>
</dbReference>
<evidence type="ECO:0000256" key="16">
    <source>
        <dbReference type="ARBA" id="ARBA00049551"/>
    </source>
</evidence>
<keyword evidence="7 17" id="KW-0679">Respiratory chain</keyword>
<feature type="transmembrane region" description="Helical" evidence="17">
    <location>
        <begin position="266"/>
        <end position="286"/>
    </location>
</feature>
<feature type="transmembrane region" description="Helical" evidence="17">
    <location>
        <begin position="298"/>
        <end position="317"/>
    </location>
</feature>
<keyword evidence="10 17" id="KW-0249">Electron transport</keyword>
<comment type="subcellular location">
    <subcellularLocation>
        <location evidence="2 17">Mitochondrion membrane</location>
        <topology evidence="2 17">Multi-pass membrane protein</topology>
    </subcellularLocation>
</comment>
<evidence type="ECO:0000259" key="18">
    <source>
        <dbReference type="Pfam" id="PF00361"/>
    </source>
</evidence>
<dbReference type="AlphaFoldDB" id="A0A6C0X4Y9"/>
<evidence type="ECO:0000256" key="1">
    <source>
        <dbReference type="ARBA" id="ARBA00003257"/>
    </source>
</evidence>
<comment type="function">
    <text evidence="17">Core subunit of the mitochondrial membrane respiratory chain NADH dehydrogenase (Complex I) which catalyzes electron transfer from NADH through the respiratory chain, using ubiquinone as an electron acceptor. Essential for the catalytic activity and assembly of complex I.</text>
</comment>
<organism evidence="20">
    <name type="scientific">Crangonyx forbesi</name>
    <dbReference type="NCBI Taxonomy" id="111557"/>
    <lineage>
        <taxon>Eukaryota</taxon>
        <taxon>Metazoa</taxon>
        <taxon>Ecdysozoa</taxon>
        <taxon>Arthropoda</taxon>
        <taxon>Crustacea</taxon>
        <taxon>Multicrustacea</taxon>
        <taxon>Malacostraca</taxon>
        <taxon>Eumalacostraca</taxon>
        <taxon>Peracarida</taxon>
        <taxon>Amphipoda</taxon>
        <taxon>Senticaudata</taxon>
        <taxon>Gammarida</taxon>
        <taxon>Crangonyctidira</taxon>
        <taxon>Crangonyctoidea</taxon>
        <taxon>Crangonyctidae</taxon>
        <taxon>Crangonyx</taxon>
    </lineage>
</organism>
<keyword evidence="15 17" id="KW-0472">Membrane</keyword>
<feature type="transmembrane region" description="Helical" evidence="17">
    <location>
        <begin position="206"/>
        <end position="227"/>
    </location>
</feature>
<evidence type="ECO:0000256" key="14">
    <source>
        <dbReference type="ARBA" id="ARBA00023128"/>
    </source>
</evidence>
<comment type="catalytic activity">
    <reaction evidence="16 17">
        <text>a ubiquinone + NADH + 5 H(+)(in) = a ubiquinol + NAD(+) + 4 H(+)(out)</text>
        <dbReference type="Rhea" id="RHEA:29091"/>
        <dbReference type="Rhea" id="RHEA-COMP:9565"/>
        <dbReference type="Rhea" id="RHEA-COMP:9566"/>
        <dbReference type="ChEBI" id="CHEBI:15378"/>
        <dbReference type="ChEBI" id="CHEBI:16389"/>
        <dbReference type="ChEBI" id="CHEBI:17976"/>
        <dbReference type="ChEBI" id="CHEBI:57540"/>
        <dbReference type="ChEBI" id="CHEBI:57945"/>
        <dbReference type="EC" id="7.1.1.2"/>
    </reaction>
</comment>
<keyword evidence="9" id="KW-1278">Translocase</keyword>
<dbReference type="InterPro" id="IPR001750">
    <property type="entry name" value="ND/Mrp_TM"/>
</dbReference>
<feature type="domain" description="NADH:ubiquinone oxidoreductase chain 4 N-terminal" evidence="19">
    <location>
        <begin position="4"/>
        <end position="99"/>
    </location>
</feature>
<feature type="transmembrane region" description="Helical" evidence="17">
    <location>
        <begin position="53"/>
        <end position="73"/>
    </location>
</feature>
<geneLocation type="mitochondrion" evidence="20"/>
<keyword evidence="13 17" id="KW-0830">Ubiquinone</keyword>
<dbReference type="GO" id="GO:0015990">
    <property type="term" value="P:electron transport coupled proton transport"/>
    <property type="evidence" value="ECO:0007669"/>
    <property type="project" value="TreeGrafter"/>
</dbReference>
<evidence type="ECO:0000259" key="19">
    <source>
        <dbReference type="Pfam" id="PF01059"/>
    </source>
</evidence>
<dbReference type="Pfam" id="PF00361">
    <property type="entry name" value="Proton_antipo_M"/>
    <property type="match status" value="1"/>
</dbReference>
<evidence type="ECO:0000256" key="5">
    <source>
        <dbReference type="ARBA" id="ARBA00021006"/>
    </source>
</evidence>
<dbReference type="PANTHER" id="PTHR43507">
    <property type="entry name" value="NADH-UBIQUINONE OXIDOREDUCTASE CHAIN 4"/>
    <property type="match status" value="1"/>
</dbReference>
<proteinExistence type="inferred from homology"/>
<evidence type="ECO:0000256" key="13">
    <source>
        <dbReference type="ARBA" id="ARBA00023075"/>
    </source>
</evidence>
<evidence type="ECO:0000256" key="15">
    <source>
        <dbReference type="ARBA" id="ARBA00023136"/>
    </source>
</evidence>
<dbReference type="EMBL" id="MN175623">
    <property type="protein sequence ID" value="QIC54441.1"/>
    <property type="molecule type" value="Genomic_DNA"/>
</dbReference>
<feature type="transmembrane region" description="Helical" evidence="17">
    <location>
        <begin position="375"/>
        <end position="393"/>
    </location>
</feature>
<feature type="transmembrane region" description="Helical" evidence="17">
    <location>
        <begin position="7"/>
        <end position="33"/>
    </location>
</feature>
<dbReference type="GO" id="GO:0042773">
    <property type="term" value="P:ATP synthesis coupled electron transport"/>
    <property type="evidence" value="ECO:0007669"/>
    <property type="project" value="InterPro"/>
</dbReference>
<evidence type="ECO:0000256" key="10">
    <source>
        <dbReference type="ARBA" id="ARBA00022982"/>
    </source>
</evidence>
<accession>A0A6C0X4Y9</accession>
<name>A0A6C0X4Y9_9CRUS</name>
<evidence type="ECO:0000256" key="17">
    <source>
        <dbReference type="RuleBase" id="RU003297"/>
    </source>
</evidence>
<dbReference type="PANTHER" id="PTHR43507:SF20">
    <property type="entry name" value="NADH-UBIQUINONE OXIDOREDUCTASE CHAIN 4"/>
    <property type="match status" value="1"/>
</dbReference>
<keyword evidence="8 17" id="KW-0812">Transmembrane</keyword>
<keyword evidence="12 17" id="KW-0520">NAD</keyword>
<evidence type="ECO:0000256" key="4">
    <source>
        <dbReference type="ARBA" id="ARBA00012944"/>
    </source>
</evidence>
<dbReference type="GO" id="GO:0048039">
    <property type="term" value="F:ubiquinone binding"/>
    <property type="evidence" value="ECO:0007669"/>
    <property type="project" value="TreeGrafter"/>
</dbReference>
<dbReference type="GO" id="GO:0003954">
    <property type="term" value="F:NADH dehydrogenase activity"/>
    <property type="evidence" value="ECO:0007669"/>
    <property type="project" value="TreeGrafter"/>
</dbReference>
<evidence type="ECO:0000313" key="20">
    <source>
        <dbReference type="EMBL" id="QIC54441.1"/>
    </source>
</evidence>
<evidence type="ECO:0000256" key="11">
    <source>
        <dbReference type="ARBA" id="ARBA00022989"/>
    </source>
</evidence>
<feature type="transmembrane region" description="Helical" evidence="17">
    <location>
        <begin position="109"/>
        <end position="129"/>
    </location>
</feature>
<evidence type="ECO:0000256" key="3">
    <source>
        <dbReference type="ARBA" id="ARBA00009025"/>
    </source>
</evidence>
<comment type="similarity">
    <text evidence="3 17">Belongs to the complex I subunit 4 family.</text>
</comment>
<feature type="transmembrane region" description="Helical" evidence="17">
    <location>
        <begin position="329"/>
        <end position="355"/>
    </location>
</feature>
<feature type="domain" description="NADH:quinone oxidoreductase/Mrp antiporter transmembrane" evidence="18">
    <location>
        <begin position="107"/>
        <end position="381"/>
    </location>
</feature>
<dbReference type="GO" id="GO:0031966">
    <property type="term" value="C:mitochondrial membrane"/>
    <property type="evidence" value="ECO:0007669"/>
    <property type="project" value="UniProtKB-SubCell"/>
</dbReference>
<evidence type="ECO:0000256" key="9">
    <source>
        <dbReference type="ARBA" id="ARBA00022967"/>
    </source>
</evidence>